<organism evidence="2 3">
    <name type="scientific">Nocardia brasiliensis</name>
    <dbReference type="NCBI Taxonomy" id="37326"/>
    <lineage>
        <taxon>Bacteria</taxon>
        <taxon>Bacillati</taxon>
        <taxon>Actinomycetota</taxon>
        <taxon>Actinomycetes</taxon>
        <taxon>Mycobacteriales</taxon>
        <taxon>Nocardiaceae</taxon>
        <taxon>Nocardia</taxon>
    </lineage>
</organism>
<accession>A0A6G9XZW6</accession>
<evidence type="ECO:0008006" key="4">
    <source>
        <dbReference type="Google" id="ProtNLM"/>
    </source>
</evidence>
<protein>
    <recommendedName>
        <fullName evidence="4">DUF3551 domain-containing protein</fullName>
    </recommendedName>
</protein>
<dbReference type="AlphaFoldDB" id="A0A6G9XZW6"/>
<proteinExistence type="predicted"/>
<gene>
    <name evidence="2" type="ORF">F5X71_32275</name>
</gene>
<keyword evidence="1" id="KW-0732">Signal</keyword>
<feature type="signal peptide" evidence="1">
    <location>
        <begin position="1"/>
        <end position="25"/>
    </location>
</feature>
<evidence type="ECO:0000256" key="1">
    <source>
        <dbReference type="SAM" id="SignalP"/>
    </source>
</evidence>
<evidence type="ECO:0000313" key="2">
    <source>
        <dbReference type="EMBL" id="QIS06367.1"/>
    </source>
</evidence>
<feature type="chain" id="PRO_5026348639" description="DUF3551 domain-containing protein" evidence="1">
    <location>
        <begin position="26"/>
        <end position="70"/>
    </location>
</feature>
<reference evidence="2 3" key="1">
    <citation type="journal article" date="2019" name="ACS Chem. Biol.">
        <title>Identification and Mobilization of a Cryptic Antibiotic Biosynthesis Gene Locus from a Human-Pathogenic Nocardia Isolate.</title>
        <authorList>
            <person name="Herisse M."/>
            <person name="Ishida K."/>
            <person name="Porter J.L."/>
            <person name="Howden B."/>
            <person name="Hertweck C."/>
            <person name="Stinear T.P."/>
            <person name="Pidot S.J."/>
        </authorList>
    </citation>
    <scope>NUCLEOTIDE SEQUENCE [LARGE SCALE GENOMIC DNA]</scope>
    <source>
        <strain evidence="2 3">AUSMDU00024985</strain>
    </source>
</reference>
<dbReference type="EMBL" id="CP046171">
    <property type="protein sequence ID" value="QIS06367.1"/>
    <property type="molecule type" value="Genomic_DNA"/>
</dbReference>
<evidence type="ECO:0000313" key="3">
    <source>
        <dbReference type="Proteomes" id="UP000501705"/>
    </source>
</evidence>
<dbReference type="Proteomes" id="UP000501705">
    <property type="component" value="Chromosome"/>
</dbReference>
<dbReference type="RefSeq" id="WP_167465400.1">
    <property type="nucleotide sequence ID" value="NZ_CP046171.1"/>
</dbReference>
<name>A0A6G9XZW6_NOCBR</name>
<sequence length="70" mass="7288">MLDRSAAAVSLAVALALGAGATAHAEPAPSYYPTLDDCLSAMSRYKSGPAQCVYIESMHAYELRVPDGGQ</sequence>